<evidence type="ECO:0000256" key="1">
    <source>
        <dbReference type="SAM" id="SignalP"/>
    </source>
</evidence>
<dbReference type="EMBL" id="BTRK01000006">
    <property type="protein sequence ID" value="GMR57908.1"/>
    <property type="molecule type" value="Genomic_DNA"/>
</dbReference>
<accession>A0AAN5D7E9</accession>
<organism evidence="2 3">
    <name type="scientific">Pristionchus mayeri</name>
    <dbReference type="NCBI Taxonomy" id="1317129"/>
    <lineage>
        <taxon>Eukaryota</taxon>
        <taxon>Metazoa</taxon>
        <taxon>Ecdysozoa</taxon>
        <taxon>Nematoda</taxon>
        <taxon>Chromadorea</taxon>
        <taxon>Rhabditida</taxon>
        <taxon>Rhabditina</taxon>
        <taxon>Diplogasteromorpha</taxon>
        <taxon>Diplogasteroidea</taxon>
        <taxon>Neodiplogasteridae</taxon>
        <taxon>Pristionchus</taxon>
    </lineage>
</organism>
<keyword evidence="1" id="KW-0732">Signal</keyword>
<dbReference type="AlphaFoldDB" id="A0AAN5D7E9"/>
<feature type="signal peptide" evidence="1">
    <location>
        <begin position="1"/>
        <end position="30"/>
    </location>
</feature>
<dbReference type="Gene3D" id="1.20.120.1100">
    <property type="match status" value="1"/>
</dbReference>
<name>A0AAN5D7E9_9BILA</name>
<feature type="chain" id="PRO_5043000461" description="Fatty-acid and retinol-binding protein 1" evidence="1">
    <location>
        <begin position="31"/>
        <end position="229"/>
    </location>
</feature>
<comment type="caution">
    <text evidence="2">The sequence shown here is derived from an EMBL/GenBank/DDBJ whole genome shotgun (WGS) entry which is preliminary data.</text>
</comment>
<keyword evidence="3" id="KW-1185">Reference proteome</keyword>
<protein>
    <recommendedName>
        <fullName evidence="4">Fatty-acid and retinol-binding protein 1</fullName>
    </recommendedName>
</protein>
<dbReference type="Proteomes" id="UP001328107">
    <property type="component" value="Unassembled WGS sequence"/>
</dbReference>
<evidence type="ECO:0008006" key="4">
    <source>
        <dbReference type="Google" id="ProtNLM"/>
    </source>
</evidence>
<reference evidence="3" key="1">
    <citation type="submission" date="2022-10" db="EMBL/GenBank/DDBJ databases">
        <title>Genome assembly of Pristionchus species.</title>
        <authorList>
            <person name="Yoshida K."/>
            <person name="Sommer R.J."/>
        </authorList>
    </citation>
    <scope>NUCLEOTIDE SEQUENCE [LARGE SCALE GENOMIC DNA]</scope>
    <source>
        <strain evidence="3">RS5460</strain>
    </source>
</reference>
<evidence type="ECO:0000313" key="3">
    <source>
        <dbReference type="Proteomes" id="UP001328107"/>
    </source>
</evidence>
<sequence length="229" mass="26240">MNPFDNFPFKMSRIILFFLAGAALIHSAANDPEIVAKKFGEDLVAKAKSKDVDGIFDLIYAKFIELFPGLLNDLELQGLKEELDRQKEILNELLNSTNGELKPTLKKGNTAVVNNATFEDNFFKVNQFRNSQFPVSKELAQFWKHKFDALGKESKLFVSQTVRYARSFRTLDRIIQNAEKISEKIDSKFNKLSKSAKVDLLKQFPFFGKLKDMKATAKVLRGLELKQYF</sequence>
<proteinExistence type="predicted"/>
<evidence type="ECO:0000313" key="2">
    <source>
        <dbReference type="EMBL" id="GMR57908.1"/>
    </source>
</evidence>
<gene>
    <name evidence="2" type="ORF">PMAYCL1PPCAC_28103</name>
</gene>